<evidence type="ECO:0000313" key="6">
    <source>
        <dbReference type="EMBL" id="RPA83099.1"/>
    </source>
</evidence>
<evidence type="ECO:0000313" key="7">
    <source>
        <dbReference type="Proteomes" id="UP000275078"/>
    </source>
</evidence>
<dbReference type="PROSITE" id="PS50865">
    <property type="entry name" value="ZF_MYND_2"/>
    <property type="match status" value="1"/>
</dbReference>
<evidence type="ECO:0000256" key="2">
    <source>
        <dbReference type="ARBA" id="ARBA00022771"/>
    </source>
</evidence>
<dbReference type="InterPro" id="IPR002893">
    <property type="entry name" value="Znf_MYND"/>
</dbReference>
<evidence type="ECO:0000256" key="1">
    <source>
        <dbReference type="ARBA" id="ARBA00022723"/>
    </source>
</evidence>
<keyword evidence="2 4" id="KW-0863">Zinc-finger</keyword>
<accession>A0A3N4IAJ9</accession>
<proteinExistence type="predicted"/>
<dbReference type="STRING" id="1160509.A0A3N4IAJ9"/>
<feature type="domain" description="MYND-type" evidence="5">
    <location>
        <begin position="182"/>
        <end position="221"/>
    </location>
</feature>
<name>A0A3N4IAJ9_ASCIM</name>
<gene>
    <name evidence="6" type="ORF">BJ508DRAFT_413757</name>
</gene>
<protein>
    <recommendedName>
        <fullName evidence="5">MYND-type domain-containing protein</fullName>
    </recommendedName>
</protein>
<keyword evidence="1" id="KW-0479">Metal-binding</keyword>
<evidence type="ECO:0000256" key="4">
    <source>
        <dbReference type="PROSITE-ProRule" id="PRU00134"/>
    </source>
</evidence>
<evidence type="ECO:0000256" key="3">
    <source>
        <dbReference type="ARBA" id="ARBA00022833"/>
    </source>
</evidence>
<sequence>MTNAEEAANNGSEAAYTFTGIVTDIHKTHTIPFSCPFALPSSLADLNNASLLSSDSRNELLALITTLRSTHHPSIFKDYKTSGLSSVSRPCGVCSFQNLGRYRRVAVDLYYVFSTAQLSERRLVARAVPICRDMVGNCRKKALDVLRGMVLAEVPTSEENSTLIADSAAGPLPGVPKGALGCELCGRKTVEVMKRCTRCKLAQYCDVDCQKRDWKRHKNECRDGALEELKASIANGSAGMIVESLHSGKNIAAPPVDDDAPPAYY</sequence>
<organism evidence="6 7">
    <name type="scientific">Ascobolus immersus RN42</name>
    <dbReference type="NCBI Taxonomy" id="1160509"/>
    <lineage>
        <taxon>Eukaryota</taxon>
        <taxon>Fungi</taxon>
        <taxon>Dikarya</taxon>
        <taxon>Ascomycota</taxon>
        <taxon>Pezizomycotina</taxon>
        <taxon>Pezizomycetes</taxon>
        <taxon>Pezizales</taxon>
        <taxon>Ascobolaceae</taxon>
        <taxon>Ascobolus</taxon>
    </lineage>
</organism>
<dbReference type="EMBL" id="ML119667">
    <property type="protein sequence ID" value="RPA83099.1"/>
    <property type="molecule type" value="Genomic_DNA"/>
</dbReference>
<dbReference type="PROSITE" id="PS01360">
    <property type="entry name" value="ZF_MYND_1"/>
    <property type="match status" value="1"/>
</dbReference>
<reference evidence="6 7" key="1">
    <citation type="journal article" date="2018" name="Nat. Ecol. Evol.">
        <title>Pezizomycetes genomes reveal the molecular basis of ectomycorrhizal truffle lifestyle.</title>
        <authorList>
            <person name="Murat C."/>
            <person name="Payen T."/>
            <person name="Noel B."/>
            <person name="Kuo A."/>
            <person name="Morin E."/>
            <person name="Chen J."/>
            <person name="Kohler A."/>
            <person name="Krizsan K."/>
            <person name="Balestrini R."/>
            <person name="Da Silva C."/>
            <person name="Montanini B."/>
            <person name="Hainaut M."/>
            <person name="Levati E."/>
            <person name="Barry K.W."/>
            <person name="Belfiori B."/>
            <person name="Cichocki N."/>
            <person name="Clum A."/>
            <person name="Dockter R.B."/>
            <person name="Fauchery L."/>
            <person name="Guy J."/>
            <person name="Iotti M."/>
            <person name="Le Tacon F."/>
            <person name="Lindquist E.A."/>
            <person name="Lipzen A."/>
            <person name="Malagnac F."/>
            <person name="Mello A."/>
            <person name="Molinier V."/>
            <person name="Miyauchi S."/>
            <person name="Poulain J."/>
            <person name="Riccioni C."/>
            <person name="Rubini A."/>
            <person name="Sitrit Y."/>
            <person name="Splivallo R."/>
            <person name="Traeger S."/>
            <person name="Wang M."/>
            <person name="Zifcakova L."/>
            <person name="Wipf D."/>
            <person name="Zambonelli A."/>
            <person name="Paolocci F."/>
            <person name="Nowrousian M."/>
            <person name="Ottonello S."/>
            <person name="Baldrian P."/>
            <person name="Spatafora J.W."/>
            <person name="Henrissat B."/>
            <person name="Nagy L.G."/>
            <person name="Aury J.M."/>
            <person name="Wincker P."/>
            <person name="Grigoriev I.V."/>
            <person name="Bonfante P."/>
            <person name="Martin F.M."/>
        </authorList>
    </citation>
    <scope>NUCLEOTIDE SEQUENCE [LARGE SCALE GENOMIC DNA]</scope>
    <source>
        <strain evidence="6 7">RN42</strain>
    </source>
</reference>
<dbReference type="Gene3D" id="6.10.140.2220">
    <property type="match status" value="1"/>
</dbReference>
<dbReference type="Pfam" id="PF01753">
    <property type="entry name" value="zf-MYND"/>
    <property type="match status" value="1"/>
</dbReference>
<dbReference type="AlphaFoldDB" id="A0A3N4IAJ9"/>
<keyword evidence="3" id="KW-0862">Zinc</keyword>
<dbReference type="Proteomes" id="UP000275078">
    <property type="component" value="Unassembled WGS sequence"/>
</dbReference>
<dbReference type="OrthoDB" id="432970at2759"/>
<evidence type="ECO:0000259" key="5">
    <source>
        <dbReference type="PROSITE" id="PS50865"/>
    </source>
</evidence>
<keyword evidence="7" id="KW-1185">Reference proteome</keyword>
<dbReference type="SUPFAM" id="SSF144232">
    <property type="entry name" value="HIT/MYND zinc finger-like"/>
    <property type="match status" value="1"/>
</dbReference>
<dbReference type="GO" id="GO:0008270">
    <property type="term" value="F:zinc ion binding"/>
    <property type="evidence" value="ECO:0007669"/>
    <property type="project" value="UniProtKB-KW"/>
</dbReference>